<dbReference type="PANTHER" id="PTHR39337:SF1">
    <property type="entry name" value="BLR5642 PROTEIN"/>
    <property type="match status" value="1"/>
</dbReference>
<comment type="caution">
    <text evidence="1">The sequence shown here is derived from an EMBL/GenBank/DDBJ whole genome shotgun (WGS) entry which is preliminary data.</text>
</comment>
<organism evidence="1 2">
    <name type="scientific">candidate division WOR-3 bacterium</name>
    <dbReference type="NCBI Taxonomy" id="2052148"/>
    <lineage>
        <taxon>Bacteria</taxon>
        <taxon>Bacteria division WOR-3</taxon>
    </lineage>
</organism>
<sequence length="146" mass="17093">MKIYTLGTSNRKPYHFISILKKYCIEVIFDVRRFPTSKFEHFRGENLKRLCRENGISYIYFGNELGGYRKGGYFGFTTSKQFKEGIETIYDVARSKVVCIICAERFPWKCHRRYIGDALSKKGVEVEHIIDIDRSWQPKSDAAASR</sequence>
<reference evidence="1 2" key="1">
    <citation type="submission" date="2018-06" db="EMBL/GenBank/DDBJ databases">
        <title>Extensive metabolic versatility and redundancy in microbially diverse, dynamic hydrothermal sediments.</title>
        <authorList>
            <person name="Dombrowski N."/>
            <person name="Teske A."/>
            <person name="Baker B.J."/>
        </authorList>
    </citation>
    <scope>NUCLEOTIDE SEQUENCE [LARGE SCALE GENOMIC DNA]</scope>
    <source>
        <strain evidence="1">B36_G15</strain>
    </source>
</reference>
<gene>
    <name evidence="1" type="ORF">DRP53_07465</name>
</gene>
<accession>A0A660SG59</accession>
<dbReference type="InterPro" id="IPR014519">
    <property type="entry name" value="UCP024492"/>
</dbReference>
<name>A0A660SG59_UNCW3</name>
<evidence type="ECO:0000313" key="2">
    <source>
        <dbReference type="Proteomes" id="UP000268469"/>
    </source>
</evidence>
<protein>
    <submittedName>
        <fullName evidence="1">DUF488 domain-containing protein</fullName>
    </submittedName>
</protein>
<dbReference type="InterPro" id="IPR007438">
    <property type="entry name" value="DUF488"/>
</dbReference>
<proteinExistence type="predicted"/>
<dbReference type="Pfam" id="PF04343">
    <property type="entry name" value="DUF488"/>
    <property type="match status" value="2"/>
</dbReference>
<dbReference type="EMBL" id="QNBE01000071">
    <property type="protein sequence ID" value="RKX69677.1"/>
    <property type="molecule type" value="Genomic_DNA"/>
</dbReference>
<dbReference type="PIRSF" id="PIRSF024492">
    <property type="entry name" value="UCP024492"/>
    <property type="match status" value="1"/>
</dbReference>
<dbReference type="AlphaFoldDB" id="A0A660SG59"/>
<dbReference type="PANTHER" id="PTHR39337">
    <property type="entry name" value="BLR5642 PROTEIN"/>
    <property type="match status" value="1"/>
</dbReference>
<evidence type="ECO:0000313" key="1">
    <source>
        <dbReference type="EMBL" id="RKX69677.1"/>
    </source>
</evidence>
<dbReference type="Proteomes" id="UP000268469">
    <property type="component" value="Unassembled WGS sequence"/>
</dbReference>